<organism evidence="2 3">
    <name type="scientific">Tetragenococcus halophilus</name>
    <name type="common">Pediococcus halophilus</name>
    <dbReference type="NCBI Taxonomy" id="51669"/>
    <lineage>
        <taxon>Bacteria</taxon>
        <taxon>Bacillati</taxon>
        <taxon>Bacillota</taxon>
        <taxon>Bacilli</taxon>
        <taxon>Lactobacillales</taxon>
        <taxon>Enterococcaceae</taxon>
        <taxon>Tetragenococcus</taxon>
    </lineage>
</organism>
<reference evidence="2" key="1">
    <citation type="submission" date="2020-06" db="EMBL/GenBank/DDBJ databases">
        <authorList>
            <person name="Link T."/>
            <person name="Ehrmann M."/>
        </authorList>
    </citation>
    <scope>NUCLEOTIDE SEQUENCE</scope>
    <source>
        <strain evidence="2">TMW 2.2257</strain>
    </source>
</reference>
<accession>A0AB35HMM5</accession>
<evidence type="ECO:0000313" key="3">
    <source>
        <dbReference type="Proteomes" id="UP001057280"/>
    </source>
</evidence>
<dbReference type="Gene3D" id="1.10.10.2910">
    <property type="match status" value="1"/>
</dbReference>
<reference evidence="2" key="2">
    <citation type="journal article" date="2021" name="BMC Microbiol.">
        <title>The diversity among the species Tetragenococcus halophilus including new isolates from a lupine seed fermentation.</title>
        <authorList>
            <person name="Link T."/>
            <person name="Vogel R.F."/>
            <person name="Ehrmann M.A."/>
        </authorList>
    </citation>
    <scope>NUCLEOTIDE SEQUENCE</scope>
    <source>
        <strain evidence="2">TMW 2.2257</strain>
    </source>
</reference>
<evidence type="ECO:0000313" key="2">
    <source>
        <dbReference type="EMBL" id="MCO8297332.1"/>
    </source>
</evidence>
<dbReference type="RefSeq" id="WP_253209974.1">
    <property type="nucleotide sequence ID" value="NZ_JACACB010000004.1"/>
</dbReference>
<proteinExistence type="predicted"/>
<protein>
    <submittedName>
        <fullName evidence="2">ImmA/IrrE family metallo-endopeptidase</fullName>
    </submittedName>
</protein>
<gene>
    <name evidence="2" type="ORF">HXW75_02460</name>
</gene>
<dbReference type="Pfam" id="PF06114">
    <property type="entry name" value="Peptidase_M78"/>
    <property type="match status" value="1"/>
</dbReference>
<feature type="domain" description="IrrE N-terminal-like" evidence="1">
    <location>
        <begin position="33"/>
        <end position="112"/>
    </location>
</feature>
<comment type="caution">
    <text evidence="2">The sequence shown here is derived from an EMBL/GenBank/DDBJ whole genome shotgun (WGS) entry which is preliminary data.</text>
</comment>
<name>A0AB35HMM5_TETHA</name>
<dbReference type="EMBL" id="JACACB010000004">
    <property type="protein sequence ID" value="MCO8297332.1"/>
    <property type="molecule type" value="Genomic_DNA"/>
</dbReference>
<dbReference type="Proteomes" id="UP001057280">
    <property type="component" value="Unassembled WGS sequence"/>
</dbReference>
<evidence type="ECO:0000259" key="1">
    <source>
        <dbReference type="Pfam" id="PF06114"/>
    </source>
</evidence>
<dbReference type="InterPro" id="IPR010359">
    <property type="entry name" value="IrrE_HExxH"/>
</dbReference>
<sequence length="145" mass="17234">MYNYIEEQFNKVIQQYNPTDVRSLINDSRCNLYYANLDEETGGCTVTNNRCHTIIINDNWEEAYQKFVILHEFSHVKLHKGVNAPFFRSLALDRFISKTEREANEMALRLLLYINKDSLNGLTKYQKLDYLGLPYKFERFLAVEY</sequence>
<dbReference type="AlphaFoldDB" id="A0AB35HMM5"/>